<dbReference type="GO" id="GO:0008270">
    <property type="term" value="F:zinc ion binding"/>
    <property type="evidence" value="ECO:0007669"/>
    <property type="project" value="UniProtKB-KW"/>
</dbReference>
<feature type="region of interest" description="Disordered" evidence="2">
    <location>
        <begin position="226"/>
        <end position="284"/>
    </location>
</feature>
<dbReference type="GO" id="GO:0003676">
    <property type="term" value="F:nucleic acid binding"/>
    <property type="evidence" value="ECO:0007669"/>
    <property type="project" value="InterPro"/>
</dbReference>
<protein>
    <recommendedName>
        <fullName evidence="3">CCHC-type domain-containing protein</fullName>
    </recommendedName>
</protein>
<evidence type="ECO:0000256" key="1">
    <source>
        <dbReference type="PROSITE-ProRule" id="PRU00047"/>
    </source>
</evidence>
<keyword evidence="1" id="KW-0479">Metal-binding</keyword>
<name>A0A2N9HAE6_FAGSY</name>
<feature type="compositionally biased region" description="Low complexity" evidence="2">
    <location>
        <begin position="237"/>
        <end position="256"/>
    </location>
</feature>
<evidence type="ECO:0000259" key="3">
    <source>
        <dbReference type="PROSITE" id="PS50158"/>
    </source>
</evidence>
<dbReference type="EMBL" id="OIVN01003068">
    <property type="protein sequence ID" value="SPD08559.1"/>
    <property type="molecule type" value="Genomic_DNA"/>
</dbReference>
<keyword evidence="1" id="KW-0863">Zinc-finger</keyword>
<dbReference type="InterPro" id="IPR001878">
    <property type="entry name" value="Znf_CCHC"/>
</dbReference>
<dbReference type="AlphaFoldDB" id="A0A2N9HAE6"/>
<feature type="region of interest" description="Disordered" evidence="2">
    <location>
        <begin position="376"/>
        <end position="400"/>
    </location>
</feature>
<gene>
    <name evidence="4" type="ORF">FSB_LOCUS36441</name>
</gene>
<reference evidence="4" key="1">
    <citation type="submission" date="2018-02" db="EMBL/GenBank/DDBJ databases">
        <authorList>
            <person name="Cohen D.B."/>
            <person name="Kent A.D."/>
        </authorList>
    </citation>
    <scope>NUCLEOTIDE SEQUENCE</scope>
</reference>
<evidence type="ECO:0000313" key="4">
    <source>
        <dbReference type="EMBL" id="SPD08559.1"/>
    </source>
</evidence>
<dbReference type="Pfam" id="PF14223">
    <property type="entry name" value="Retrotran_gag_2"/>
    <property type="match status" value="1"/>
</dbReference>
<evidence type="ECO:0000256" key="2">
    <source>
        <dbReference type="SAM" id="MobiDB-lite"/>
    </source>
</evidence>
<dbReference type="Pfam" id="PF07727">
    <property type="entry name" value="RVT_2"/>
    <property type="match status" value="1"/>
</dbReference>
<dbReference type="PANTHER" id="PTHR11439:SF455">
    <property type="entry name" value="RLK (RECEPTOR-LIKE PROTEIN KINASE) 8, PUTATIVE-RELATED"/>
    <property type="match status" value="1"/>
</dbReference>
<organism evidence="4">
    <name type="scientific">Fagus sylvatica</name>
    <name type="common">Beechnut</name>
    <dbReference type="NCBI Taxonomy" id="28930"/>
    <lineage>
        <taxon>Eukaryota</taxon>
        <taxon>Viridiplantae</taxon>
        <taxon>Streptophyta</taxon>
        <taxon>Embryophyta</taxon>
        <taxon>Tracheophyta</taxon>
        <taxon>Spermatophyta</taxon>
        <taxon>Magnoliopsida</taxon>
        <taxon>eudicotyledons</taxon>
        <taxon>Gunneridae</taxon>
        <taxon>Pentapetalae</taxon>
        <taxon>rosids</taxon>
        <taxon>fabids</taxon>
        <taxon>Fagales</taxon>
        <taxon>Fagaceae</taxon>
        <taxon>Fagus</taxon>
    </lineage>
</organism>
<dbReference type="PANTHER" id="PTHR11439">
    <property type="entry name" value="GAG-POL-RELATED RETROTRANSPOSON"/>
    <property type="match status" value="1"/>
</dbReference>
<accession>A0A2N9HAE6</accession>
<sequence length="969" mass="106959">MMATSFPSSASSPTANFTQSPILLLPTISNISVKLDTKFIADRVGTAVENPLYKQWKARDQALKTLINATLSPSALTLVLSQTTAQGVWQVLERRFTSLSRTHVLSLKAELDRVKKNNDSITVYLDRVTAIRDKLGSVGVLIDDEELLHVVLKGLPQEYDAFCSAMRTRERTVSCEELHVLLTSEEESKRNAKEFSLEPHMAMTAAGGMKMNFPTTNTPLPLFIASWNRGRGGGGRNSNNRGGRGRNSNGYSRGGYQNATQGFNQFFNPTTSQNSSNGASGASQRPLCQICGKQGHVALDCFHRMNFAYQGKQPPAKLAAIASTNMSNAIHAPSTSNSTCWVSDTGVTDHFTPDINQLPDCHEYHGNDFVTVVTSSDTTTPTTSNQSTSIVLPVSSPTPSSVPLSVSLPLSSSLPESLPSTSNTHSMVTRSKAGISKKKQGFVAKAIPPPDYLNTEPSSYSIACKYPQWCDAMQFEFQALQCQSTWTLVPISSDQHIIGCHWVFKLKRHIDGSVARYKARLVAKGNHQQAGIDYDETFSPVVKPATVRLVLSLATQHRWSLRQLDVSNAFLHGSLKERVYMRQPIGFIDPQYPTHVCSLQKSLYGLRQAPRAWFEKFSTHLLTLGFIASQSNSSLFIFRHGTTVLYLLLYVDDIILTGSNPDAITALITALASAFELKDLGRLTYFLGLQIDYRTTGLFVHQTKYATDILTHHNMITAKPCSSPFVPLSQTSSNDSPLQLDPYAFRSLVGALQYLTFTRPDLSYAVNSLCQHMHRPTEAHLIAAKRVLCYVSGTISHGILFQLGPMSLTAFTDADWAGNPVDRRSTTGFLVFLGNNLITWSSKKQTTVARSSTEAEYRSLAVGAAELAWLRMLLCDFGVYVASPPVIWCDNLSAISLASNPVFHARTKHVEIDYHFVRERVIRGDLKVQYIPTEDQLADLLTKALPSPQFLFLSHKLLHSSRLHEFEGG</sequence>
<dbReference type="PROSITE" id="PS50158">
    <property type="entry name" value="ZF_CCHC"/>
    <property type="match status" value="1"/>
</dbReference>
<dbReference type="InterPro" id="IPR043502">
    <property type="entry name" value="DNA/RNA_pol_sf"/>
</dbReference>
<dbReference type="SUPFAM" id="SSF56672">
    <property type="entry name" value="DNA/RNA polymerases"/>
    <property type="match status" value="1"/>
</dbReference>
<feature type="compositionally biased region" description="Low complexity" evidence="2">
    <location>
        <begin position="270"/>
        <end position="284"/>
    </location>
</feature>
<proteinExistence type="predicted"/>
<feature type="compositionally biased region" description="Polar residues" evidence="2">
    <location>
        <begin position="257"/>
        <end position="269"/>
    </location>
</feature>
<feature type="domain" description="CCHC-type" evidence="3">
    <location>
        <begin position="288"/>
        <end position="301"/>
    </location>
</feature>
<dbReference type="InterPro" id="IPR013103">
    <property type="entry name" value="RVT_2"/>
</dbReference>
<keyword evidence="1" id="KW-0862">Zinc</keyword>
<dbReference type="CDD" id="cd09272">
    <property type="entry name" value="RNase_HI_RT_Ty1"/>
    <property type="match status" value="1"/>
</dbReference>